<accession>A0A410PY33</accession>
<dbReference type="OrthoDB" id="9806267at2"/>
<evidence type="ECO:0000256" key="2">
    <source>
        <dbReference type="SAM" id="Phobius"/>
    </source>
</evidence>
<dbReference type="Gene3D" id="3.40.630.40">
    <property type="entry name" value="Zn-dependent exopeptidases"/>
    <property type="match status" value="1"/>
</dbReference>
<dbReference type="GO" id="GO:0008745">
    <property type="term" value="F:N-acetylmuramoyl-L-alanine amidase activity"/>
    <property type="evidence" value="ECO:0007669"/>
    <property type="project" value="InterPro"/>
</dbReference>
<organism evidence="4 5">
    <name type="scientific">Aminipila luticellarii</name>
    <dbReference type="NCBI Taxonomy" id="2507160"/>
    <lineage>
        <taxon>Bacteria</taxon>
        <taxon>Bacillati</taxon>
        <taxon>Bacillota</taxon>
        <taxon>Clostridia</taxon>
        <taxon>Peptostreptococcales</taxon>
        <taxon>Anaerovoracaceae</taxon>
        <taxon>Aminipila</taxon>
    </lineage>
</organism>
<evidence type="ECO:0000256" key="1">
    <source>
        <dbReference type="ARBA" id="ARBA00022801"/>
    </source>
</evidence>
<proteinExistence type="predicted"/>
<keyword evidence="2" id="KW-1133">Transmembrane helix</keyword>
<dbReference type="PANTHER" id="PTHR30404">
    <property type="entry name" value="N-ACETYLMURAMOYL-L-ALANINE AMIDASE"/>
    <property type="match status" value="1"/>
</dbReference>
<keyword evidence="2" id="KW-0812">Transmembrane</keyword>
<dbReference type="GO" id="GO:0009253">
    <property type="term" value="P:peptidoglycan catabolic process"/>
    <property type="evidence" value="ECO:0007669"/>
    <property type="project" value="InterPro"/>
</dbReference>
<dbReference type="PANTHER" id="PTHR30404:SF0">
    <property type="entry name" value="N-ACETYLMURAMOYL-L-ALANINE AMIDASE AMIC"/>
    <property type="match status" value="1"/>
</dbReference>
<feature type="domain" description="MurNAc-LAA" evidence="3">
    <location>
        <begin position="118"/>
        <end position="237"/>
    </location>
</feature>
<name>A0A410PY33_9FIRM</name>
<evidence type="ECO:0000259" key="3">
    <source>
        <dbReference type="SMART" id="SM00646"/>
    </source>
</evidence>
<keyword evidence="1" id="KW-0378">Hydrolase</keyword>
<dbReference type="CDD" id="cd02696">
    <property type="entry name" value="MurNAc-LAA"/>
    <property type="match status" value="1"/>
</dbReference>
<dbReference type="InterPro" id="IPR002508">
    <property type="entry name" value="MurNAc-LAA_cat"/>
</dbReference>
<dbReference type="Proteomes" id="UP000287601">
    <property type="component" value="Chromosome"/>
</dbReference>
<sequence length="254" mass="27906">MRVNNKVNKLKYIVCIVTICFIIAAVPMYHDVQRSVERITSADVIIIDPGHGGMDGGAESANGVSEKNINLAISKEIERLAKADGWNVILTRNEDISLGEDAKGAIRSKKTKDLLERKRIISEVKPTATVSIHLNSFKEDRSVHGAQVFYPSGSEQEPVIAESKRLAEIVQKSLSEGIDDGTERVALSKSGVLILKNPSSPIIIVECGFLSNHQEAKLLQSKEYQSKVASCIYAGIMTFSNKEAKRDIKIRDSL</sequence>
<dbReference type="SUPFAM" id="SSF53187">
    <property type="entry name" value="Zn-dependent exopeptidases"/>
    <property type="match status" value="1"/>
</dbReference>
<keyword evidence="2" id="KW-0472">Membrane</keyword>
<dbReference type="InterPro" id="IPR050695">
    <property type="entry name" value="N-acetylmuramoyl_amidase_3"/>
</dbReference>
<gene>
    <name evidence="4" type="ORF">EQM06_11600</name>
</gene>
<dbReference type="EMBL" id="CP035281">
    <property type="protein sequence ID" value="QAT43814.1"/>
    <property type="molecule type" value="Genomic_DNA"/>
</dbReference>
<dbReference type="SMART" id="SM00646">
    <property type="entry name" value="Ami_3"/>
    <property type="match status" value="1"/>
</dbReference>
<dbReference type="Pfam" id="PF01520">
    <property type="entry name" value="Amidase_3"/>
    <property type="match status" value="1"/>
</dbReference>
<dbReference type="AlphaFoldDB" id="A0A410PY33"/>
<feature type="transmembrane region" description="Helical" evidence="2">
    <location>
        <begin position="12"/>
        <end position="30"/>
    </location>
</feature>
<evidence type="ECO:0000313" key="5">
    <source>
        <dbReference type="Proteomes" id="UP000287601"/>
    </source>
</evidence>
<dbReference type="KEGG" id="amij:EQM06_11600"/>
<reference evidence="4 5" key="1">
    <citation type="submission" date="2019-01" db="EMBL/GenBank/DDBJ databases">
        <title>Draft genomes of a novel of Aminipila strains.</title>
        <authorList>
            <person name="Ma S."/>
        </authorList>
    </citation>
    <scope>NUCLEOTIDE SEQUENCE [LARGE SCALE GENOMIC DNA]</scope>
    <source>
        <strain evidence="5">JN-39</strain>
    </source>
</reference>
<evidence type="ECO:0000313" key="4">
    <source>
        <dbReference type="EMBL" id="QAT43814.1"/>
    </source>
</evidence>
<dbReference type="RefSeq" id="WP_128746522.1">
    <property type="nucleotide sequence ID" value="NZ_CP035281.1"/>
</dbReference>
<protein>
    <recommendedName>
        <fullName evidence="3">MurNAc-LAA domain-containing protein</fullName>
    </recommendedName>
</protein>
<dbReference type="GO" id="GO:0030288">
    <property type="term" value="C:outer membrane-bounded periplasmic space"/>
    <property type="evidence" value="ECO:0007669"/>
    <property type="project" value="TreeGrafter"/>
</dbReference>
<keyword evidence="5" id="KW-1185">Reference proteome</keyword>